<dbReference type="OrthoDB" id="288532at2"/>
<sequence>MRKFLKYWLGLYKYARSRVGSSKLPTGSTVLIHIGKCGGRTVRDGIENAVHNFVTHEVHIKKPVYRKDLKYIIVARGPISRLVSAFQWRYKLVVSDGDQRSRFKGEYNVLIKYETLNDLAEALYHENGEANSIAHQEIRKIHHIREDISFYLRDLLSRCHPNQIVAVLMQENLNEDIFRVFGYRNKINRHRSPASKEDKTLSETGLKNLMRFFEEDYEALIKLYSWGKIDREVIVKAL</sequence>
<proteinExistence type="predicted"/>
<evidence type="ECO:0008006" key="3">
    <source>
        <dbReference type="Google" id="ProtNLM"/>
    </source>
</evidence>
<dbReference type="STRING" id="415747.SAMN03097708_01439"/>
<dbReference type="Proteomes" id="UP000199648">
    <property type="component" value="Unassembled WGS sequence"/>
</dbReference>
<gene>
    <name evidence="1" type="ORF">SAMN03097708_01439</name>
</gene>
<accession>A0A1G5Q6K7</accession>
<keyword evidence="2" id="KW-1185">Reference proteome</keyword>
<dbReference type="AlphaFoldDB" id="A0A1G5Q6K7"/>
<dbReference type="EMBL" id="FMWD01000004">
    <property type="protein sequence ID" value="SCZ57494.1"/>
    <property type="molecule type" value="Genomic_DNA"/>
</dbReference>
<protein>
    <recommendedName>
        <fullName evidence="3">Sulfotransferase family protein</fullName>
    </recommendedName>
</protein>
<name>A0A1G5Q6K7_9GAMM</name>
<evidence type="ECO:0000313" key="2">
    <source>
        <dbReference type="Proteomes" id="UP000199648"/>
    </source>
</evidence>
<dbReference type="RefSeq" id="WP_139181448.1">
    <property type="nucleotide sequence ID" value="NZ_FMWD01000004.1"/>
</dbReference>
<reference evidence="1 2" key="1">
    <citation type="submission" date="2016-10" db="EMBL/GenBank/DDBJ databases">
        <authorList>
            <person name="de Groot N.N."/>
        </authorList>
    </citation>
    <scope>NUCLEOTIDE SEQUENCE [LARGE SCALE GENOMIC DNA]</scope>
    <source>
        <strain evidence="1 2">HLD2</strain>
    </source>
</reference>
<organism evidence="1 2">
    <name type="scientific">Thiohalomonas denitrificans</name>
    <dbReference type="NCBI Taxonomy" id="415747"/>
    <lineage>
        <taxon>Bacteria</taxon>
        <taxon>Pseudomonadati</taxon>
        <taxon>Pseudomonadota</taxon>
        <taxon>Gammaproteobacteria</taxon>
        <taxon>Thiohalomonadales</taxon>
        <taxon>Thiohalomonadaceae</taxon>
        <taxon>Thiohalomonas</taxon>
    </lineage>
</organism>
<evidence type="ECO:0000313" key="1">
    <source>
        <dbReference type="EMBL" id="SCZ57494.1"/>
    </source>
</evidence>